<dbReference type="Gene3D" id="3.40.50.1240">
    <property type="entry name" value="Phosphoglycerate mutase-like"/>
    <property type="match status" value="1"/>
</dbReference>
<comment type="caution">
    <text evidence="1">The sequence shown here is derived from an EMBL/GenBank/DDBJ whole genome shotgun (WGS) entry which is preliminary data.</text>
</comment>
<dbReference type="InterPro" id="IPR050275">
    <property type="entry name" value="PGM_Phosphatase"/>
</dbReference>
<name>A0ABP9I462_9ACTN</name>
<gene>
    <name evidence="1" type="ORF">GCM10023225_26210</name>
</gene>
<dbReference type="RefSeq" id="WP_345713062.1">
    <property type="nucleotide sequence ID" value="NZ_BAABIL010000426.1"/>
</dbReference>
<dbReference type="InterPro" id="IPR013078">
    <property type="entry name" value="His_Pase_superF_clade-1"/>
</dbReference>
<evidence type="ECO:0000313" key="1">
    <source>
        <dbReference type="EMBL" id="GAA4986741.1"/>
    </source>
</evidence>
<dbReference type="EMBL" id="BAABIL010000426">
    <property type="protein sequence ID" value="GAA4986741.1"/>
    <property type="molecule type" value="Genomic_DNA"/>
</dbReference>
<dbReference type="Proteomes" id="UP001501195">
    <property type="component" value="Unassembled WGS sequence"/>
</dbReference>
<reference evidence="2" key="1">
    <citation type="journal article" date="2019" name="Int. J. Syst. Evol. Microbiol.">
        <title>The Global Catalogue of Microorganisms (GCM) 10K type strain sequencing project: providing services to taxonomists for standard genome sequencing and annotation.</title>
        <authorList>
            <consortium name="The Broad Institute Genomics Platform"/>
            <consortium name="The Broad Institute Genome Sequencing Center for Infectious Disease"/>
            <person name="Wu L."/>
            <person name="Ma J."/>
        </authorList>
    </citation>
    <scope>NUCLEOTIDE SEQUENCE [LARGE SCALE GENOMIC DNA]</scope>
    <source>
        <strain evidence="2">JCM 18126</strain>
    </source>
</reference>
<dbReference type="SUPFAM" id="SSF53254">
    <property type="entry name" value="Phosphoglycerate mutase-like"/>
    <property type="match status" value="1"/>
</dbReference>
<proteinExistence type="predicted"/>
<organism evidence="1 2">
    <name type="scientific">Kineococcus glutinatus</name>
    <dbReference type="NCBI Taxonomy" id="1070872"/>
    <lineage>
        <taxon>Bacteria</taxon>
        <taxon>Bacillati</taxon>
        <taxon>Actinomycetota</taxon>
        <taxon>Actinomycetes</taxon>
        <taxon>Kineosporiales</taxon>
        <taxon>Kineosporiaceae</taxon>
        <taxon>Kineococcus</taxon>
    </lineage>
</organism>
<dbReference type="CDD" id="cd07067">
    <property type="entry name" value="HP_PGM_like"/>
    <property type="match status" value="1"/>
</dbReference>
<dbReference type="SMART" id="SM00855">
    <property type="entry name" value="PGAM"/>
    <property type="match status" value="1"/>
</dbReference>
<evidence type="ECO:0000313" key="2">
    <source>
        <dbReference type="Proteomes" id="UP001501195"/>
    </source>
</evidence>
<protein>
    <submittedName>
        <fullName evidence="1">Histidine phosphatase family protein</fullName>
    </submittedName>
</protein>
<dbReference type="InterPro" id="IPR029033">
    <property type="entry name" value="His_PPase_superfam"/>
</dbReference>
<dbReference type="Pfam" id="PF00300">
    <property type="entry name" value="His_Phos_1"/>
    <property type="match status" value="1"/>
</dbReference>
<keyword evidence="2" id="KW-1185">Reference proteome</keyword>
<sequence>MSIILLRHGETEWSRSGQHTGTTDLPLTARGEGQARALAPVLAARAAALVLTSPRRRARRTAALAGLTAERAGRRPEVRVDEDLAEWDYGAYEGRTTAAISAELGRSWSVWTDGVLPGDTPGETLEALAARSRAVLERAVAAERESGDDVALVGHGHALRVLTACWLGLDPAAGALFVLAAGSWAELGHEHGRPALLRWSVPAPG</sequence>
<dbReference type="PANTHER" id="PTHR48100">
    <property type="entry name" value="BROAD-SPECIFICITY PHOSPHATASE YOR283W-RELATED"/>
    <property type="match status" value="1"/>
</dbReference>
<accession>A0ABP9I462</accession>
<dbReference type="PANTHER" id="PTHR48100:SF15">
    <property type="entry name" value="SEDOHEPTULOSE 1,7-BISPHOSPHATASE"/>
    <property type="match status" value="1"/>
</dbReference>